<proteinExistence type="predicted"/>
<evidence type="ECO:0000256" key="1">
    <source>
        <dbReference type="SAM" id="MobiDB-lite"/>
    </source>
</evidence>
<organism evidence="3 4">
    <name type="scientific">Streptococcus suis</name>
    <dbReference type="NCBI Taxonomy" id="1307"/>
    <lineage>
        <taxon>Bacteria</taxon>
        <taxon>Bacillati</taxon>
        <taxon>Bacillota</taxon>
        <taxon>Bacilli</taxon>
        <taxon>Lactobacillales</taxon>
        <taxon>Streptococcaceae</taxon>
        <taxon>Streptococcus</taxon>
    </lineage>
</organism>
<keyword evidence="2" id="KW-0732">Signal</keyword>
<sequence>MKKLLTGTITLLSVVTLVACSQSNKEITTSTSNAQTTQSETTTQEKVDNSQYDSIVAEIKTALDPNNTGEVTVEIENNVIDSEYPEGHNIIKVLLTGESQKSAKEALDAVYSNTATTEQSNAITLLRMTISELAKKLPDDTTVINFGYEISADQYDLIAKSSKTQDIIPVGELIVE</sequence>
<gene>
    <name evidence="3" type="ORF">NQD44_09155</name>
</gene>
<evidence type="ECO:0000256" key="2">
    <source>
        <dbReference type="SAM" id="SignalP"/>
    </source>
</evidence>
<accession>A0AAW5LVT6</accession>
<dbReference type="EMBL" id="JANJPK010000026">
    <property type="protein sequence ID" value="MCR1233270.1"/>
    <property type="molecule type" value="Genomic_DNA"/>
</dbReference>
<reference evidence="3" key="1">
    <citation type="submission" date="2022-07" db="EMBL/GenBank/DDBJ databases">
        <authorList>
            <person name="Peng Z."/>
        </authorList>
    </citation>
    <scope>NUCLEOTIDE SEQUENCE</scope>
    <source>
        <strain evidence="3">2022WUSS069</strain>
    </source>
</reference>
<name>A0AAW5LVT6_STRSU</name>
<dbReference type="RefSeq" id="WP_029997224.1">
    <property type="nucleotide sequence ID" value="NZ_JANJPK010000026.1"/>
</dbReference>
<feature type="compositionally biased region" description="Low complexity" evidence="1">
    <location>
        <begin position="26"/>
        <end position="42"/>
    </location>
</feature>
<comment type="caution">
    <text evidence="3">The sequence shown here is derived from an EMBL/GenBank/DDBJ whole genome shotgun (WGS) entry which is preliminary data.</text>
</comment>
<feature type="chain" id="PRO_5043509879" description="Lipoprotein" evidence="2">
    <location>
        <begin position="20"/>
        <end position="176"/>
    </location>
</feature>
<dbReference type="AlphaFoldDB" id="A0AAW5LVT6"/>
<protein>
    <recommendedName>
        <fullName evidence="5">Lipoprotein</fullName>
    </recommendedName>
</protein>
<dbReference type="PROSITE" id="PS51257">
    <property type="entry name" value="PROKAR_LIPOPROTEIN"/>
    <property type="match status" value="1"/>
</dbReference>
<dbReference type="Proteomes" id="UP001206089">
    <property type="component" value="Unassembled WGS sequence"/>
</dbReference>
<evidence type="ECO:0008006" key="5">
    <source>
        <dbReference type="Google" id="ProtNLM"/>
    </source>
</evidence>
<evidence type="ECO:0000313" key="4">
    <source>
        <dbReference type="Proteomes" id="UP001206089"/>
    </source>
</evidence>
<feature type="signal peptide" evidence="2">
    <location>
        <begin position="1"/>
        <end position="19"/>
    </location>
</feature>
<evidence type="ECO:0000313" key="3">
    <source>
        <dbReference type="EMBL" id="MCR1233270.1"/>
    </source>
</evidence>
<feature type="region of interest" description="Disordered" evidence="1">
    <location>
        <begin position="26"/>
        <end position="49"/>
    </location>
</feature>